<name>A0A8S0RHQ3_OLEEU</name>
<evidence type="ECO:0000313" key="3">
    <source>
        <dbReference type="Proteomes" id="UP000594638"/>
    </source>
</evidence>
<organism evidence="2 3">
    <name type="scientific">Olea europaea subsp. europaea</name>
    <dbReference type="NCBI Taxonomy" id="158383"/>
    <lineage>
        <taxon>Eukaryota</taxon>
        <taxon>Viridiplantae</taxon>
        <taxon>Streptophyta</taxon>
        <taxon>Embryophyta</taxon>
        <taxon>Tracheophyta</taxon>
        <taxon>Spermatophyta</taxon>
        <taxon>Magnoliopsida</taxon>
        <taxon>eudicotyledons</taxon>
        <taxon>Gunneridae</taxon>
        <taxon>Pentapetalae</taxon>
        <taxon>asterids</taxon>
        <taxon>lamiids</taxon>
        <taxon>Lamiales</taxon>
        <taxon>Oleaceae</taxon>
        <taxon>Oleeae</taxon>
        <taxon>Olea</taxon>
    </lineage>
</organism>
<proteinExistence type="predicted"/>
<dbReference type="AlphaFoldDB" id="A0A8S0RHQ3"/>
<gene>
    <name evidence="2" type="ORF">OLEA9_A036019</name>
</gene>
<sequence length="87" mass="9590">LRSLLAAAISIPQRPKLQRHTAATMSRCALSRSATPHCSNRQREIQKRDEEWQRKKMADGSGTRSGPCYAARLGVGVAVTVVWEKTG</sequence>
<feature type="region of interest" description="Disordered" evidence="1">
    <location>
        <begin position="33"/>
        <end position="64"/>
    </location>
</feature>
<evidence type="ECO:0000313" key="2">
    <source>
        <dbReference type="EMBL" id="CAA2978830.1"/>
    </source>
</evidence>
<protein>
    <submittedName>
        <fullName evidence="2">Uncharacterized protein</fullName>
    </submittedName>
</protein>
<feature type="compositionally biased region" description="Basic and acidic residues" evidence="1">
    <location>
        <begin position="41"/>
        <end position="58"/>
    </location>
</feature>
<dbReference type="Proteomes" id="UP000594638">
    <property type="component" value="Unassembled WGS sequence"/>
</dbReference>
<dbReference type="EMBL" id="CACTIH010003622">
    <property type="protein sequence ID" value="CAA2978830.1"/>
    <property type="molecule type" value="Genomic_DNA"/>
</dbReference>
<comment type="caution">
    <text evidence="2">The sequence shown here is derived from an EMBL/GenBank/DDBJ whole genome shotgun (WGS) entry which is preliminary data.</text>
</comment>
<keyword evidence="3" id="KW-1185">Reference proteome</keyword>
<evidence type="ECO:0000256" key="1">
    <source>
        <dbReference type="SAM" id="MobiDB-lite"/>
    </source>
</evidence>
<feature type="non-terminal residue" evidence="2">
    <location>
        <position position="1"/>
    </location>
</feature>
<accession>A0A8S0RHQ3</accession>
<reference evidence="2 3" key="1">
    <citation type="submission" date="2019-12" db="EMBL/GenBank/DDBJ databases">
        <authorList>
            <person name="Alioto T."/>
            <person name="Alioto T."/>
            <person name="Gomez Garrido J."/>
        </authorList>
    </citation>
    <scope>NUCLEOTIDE SEQUENCE [LARGE SCALE GENOMIC DNA]</scope>
</reference>